<evidence type="ECO:0000313" key="2">
    <source>
        <dbReference type="Proteomes" id="UP001165121"/>
    </source>
</evidence>
<dbReference type="EMBL" id="BSXT01000109">
    <property type="protein sequence ID" value="GMF17756.1"/>
    <property type="molecule type" value="Genomic_DNA"/>
</dbReference>
<gene>
    <name evidence="1" type="ORF">Pfra01_000133100</name>
</gene>
<protein>
    <submittedName>
        <fullName evidence="1">Unnamed protein product</fullName>
    </submittedName>
</protein>
<dbReference type="AlphaFoldDB" id="A0A9W6TLL1"/>
<evidence type="ECO:0000313" key="1">
    <source>
        <dbReference type="EMBL" id="GMF17756.1"/>
    </source>
</evidence>
<dbReference type="Proteomes" id="UP001165121">
    <property type="component" value="Unassembled WGS sequence"/>
</dbReference>
<accession>A0A9W6TLL1</accession>
<keyword evidence="2" id="KW-1185">Reference proteome</keyword>
<proteinExistence type="predicted"/>
<dbReference type="OrthoDB" id="60765at2759"/>
<name>A0A9W6TLL1_9STRA</name>
<organism evidence="1 2">
    <name type="scientific">Phytophthora fragariaefolia</name>
    <dbReference type="NCBI Taxonomy" id="1490495"/>
    <lineage>
        <taxon>Eukaryota</taxon>
        <taxon>Sar</taxon>
        <taxon>Stramenopiles</taxon>
        <taxon>Oomycota</taxon>
        <taxon>Peronosporomycetes</taxon>
        <taxon>Peronosporales</taxon>
        <taxon>Peronosporaceae</taxon>
        <taxon>Phytophthora</taxon>
    </lineage>
</organism>
<comment type="caution">
    <text evidence="1">The sequence shown here is derived from an EMBL/GenBank/DDBJ whole genome shotgun (WGS) entry which is preliminary data.</text>
</comment>
<reference evidence="1" key="1">
    <citation type="submission" date="2023-04" db="EMBL/GenBank/DDBJ databases">
        <title>Phytophthora fragariaefolia NBRC 109709.</title>
        <authorList>
            <person name="Ichikawa N."/>
            <person name="Sato H."/>
            <person name="Tonouchi N."/>
        </authorList>
    </citation>
    <scope>NUCLEOTIDE SEQUENCE</scope>
    <source>
        <strain evidence="1">NBRC 109709</strain>
    </source>
</reference>
<sequence>MKTAADSGGSENATAGYVLNTTTETNFLHAKKRIGGKDAPVNYPLEERVFCSGDTPPDKALARLEVGEMLRSRILSAEKPDWNISNSNWDNMQMSGECYKRTNINAEVRRSFDNK</sequence>